<gene>
    <name evidence="2" type="ORF">JFL43_19675</name>
</gene>
<keyword evidence="3" id="KW-1185">Reference proteome</keyword>
<accession>A0ABS1HC53</accession>
<dbReference type="EMBL" id="JAEOAH010000046">
    <property type="protein sequence ID" value="MBK3497018.1"/>
    <property type="molecule type" value="Genomic_DNA"/>
</dbReference>
<dbReference type="PROSITE" id="PS51257">
    <property type="entry name" value="PROKAR_LIPOPROTEIN"/>
    <property type="match status" value="1"/>
</dbReference>
<organism evidence="2 3">
    <name type="scientific">Viridibacillus soli</name>
    <dbReference type="NCBI Taxonomy" id="2798301"/>
    <lineage>
        <taxon>Bacteria</taxon>
        <taxon>Bacillati</taxon>
        <taxon>Bacillota</taxon>
        <taxon>Bacilli</taxon>
        <taxon>Bacillales</taxon>
        <taxon>Caryophanaceae</taxon>
        <taxon>Viridibacillus</taxon>
    </lineage>
</organism>
<dbReference type="Proteomes" id="UP000618943">
    <property type="component" value="Unassembled WGS sequence"/>
</dbReference>
<protein>
    <recommendedName>
        <fullName evidence="4">Lipoprotein</fullName>
    </recommendedName>
</protein>
<evidence type="ECO:0000313" key="2">
    <source>
        <dbReference type="EMBL" id="MBK3497018.1"/>
    </source>
</evidence>
<reference evidence="2 3" key="1">
    <citation type="submission" date="2020-12" db="EMBL/GenBank/DDBJ databases">
        <title>YIM B01967 draft genome.</title>
        <authorList>
            <person name="Yan X."/>
        </authorList>
    </citation>
    <scope>NUCLEOTIDE SEQUENCE [LARGE SCALE GENOMIC DNA]</scope>
    <source>
        <strain evidence="2 3">YIM B01967</strain>
    </source>
</reference>
<feature type="signal peptide" evidence="1">
    <location>
        <begin position="1"/>
        <end position="26"/>
    </location>
</feature>
<name>A0ABS1HC53_9BACL</name>
<evidence type="ECO:0000256" key="1">
    <source>
        <dbReference type="SAM" id="SignalP"/>
    </source>
</evidence>
<feature type="chain" id="PRO_5046502175" description="Lipoprotein" evidence="1">
    <location>
        <begin position="27"/>
        <end position="116"/>
    </location>
</feature>
<evidence type="ECO:0008006" key="4">
    <source>
        <dbReference type="Google" id="ProtNLM"/>
    </source>
</evidence>
<evidence type="ECO:0000313" key="3">
    <source>
        <dbReference type="Proteomes" id="UP000618943"/>
    </source>
</evidence>
<keyword evidence="1" id="KW-0732">Signal</keyword>
<sequence length="116" mass="13199">MRLKNYLFTVLISVIFLLGCSNNNNSSADWAFSFIVWDGYIYQLSNESVNDISEEIGEVTKYSDMEGTYSGNFSNAYEKGTKYYSIEGISTQEAIAIEVEDGKYRKAFRDGKYGEK</sequence>
<dbReference type="RefSeq" id="WP_200750319.1">
    <property type="nucleotide sequence ID" value="NZ_JAEOAH010000046.1"/>
</dbReference>
<comment type="caution">
    <text evidence="2">The sequence shown here is derived from an EMBL/GenBank/DDBJ whole genome shotgun (WGS) entry which is preliminary data.</text>
</comment>
<proteinExistence type="predicted"/>